<sequence>QTLHSLELEALRLSLNNMHTSQLELTESNFRKEKETALVELREMLNDKRAQEVAILQSRHQLEWEKIKEQCLKEKEDLKSKHQQELVDQRKKIELEMEEKHTQALETLKRDWELESDMHLKNAVEELSGKHQTEMVELQRALEMELEQVKAELDHLSLENEQSKIKCIELEEQHQLAITELQQQLQAEHNQLLENMKMKSQEKEENLQKELEKLQVMHEELKTHSQEEVRQLWSQLDSTRANRQELSELKEQLLARASQVEEIERLKQEFEQQRQQRKSEHEAELEQLRLYFEKKLRVAEENYREELTLLHQRLQELKEYSLSELEISQDQAGDISSSVTVFEEAAEKERKDTLVQLNQQLERHQEELACLQVQLKEQHRCELDALRSSLALQYKEDLMKMKMDLSDKYRTEIEEMKRKHCLELEQLRAQLSEEHLKEITKLHLRSAQDAARQVEMEVAERVSVLEEEHKAKLSLLSSEKQRIAELLEEIEHLKAEITKQKDCSVQNEKHLKEEMEKIKHKMAEDHKNKLREAREEVQKIETMYKEKESKWKCESEDQRIQAEEKLSLLRIELQNRGEYEKQQLQKKFELREAEMNQLQDHQAAKILELEKLVKEQQNNLQQLEDSLASAQAVQKAQEQYDADLQAAKALMAREMEKATLCLQEECALKLMEAQNKFMEEHKAMTQKFTSEQEILLQELKKKHVDELELQSQQLQEKHKQQVLSLTTEFQTKHQAEIETLKSTLESKHQIQLEACIAELETKHQAQIDELEAKHLSNLDSLESSYLSEIQNIRDEHSQALEKLRLQHTEQLHEKDKMGQACLDQEIEMLKLKHAEELELSQNKLKIELATLHMEKLKAMAVEAEAAHKDELNTALQNQRRVLEEEKRLALDILREEVLNMEDKHRKALQELQDLHETEMKKHKEEYSRELEKELGKLKAQHEHEQKMYASASASEVETTRTALLAQFEEVKLKQQLQFQEEIELLKCQSEVLLEQQIAQLKEEFEAEKKASLHDKEQMLIQEREKAQAAHQKEQEMLSAQLQEKAAIVIQLEKKVELLNHAMEETNSELETLLERRDRENLEGGNLVAMLRSDIEQSKEERKKLQESYQHVLKLLMELVKATIAVEDLISTKIGLCLDDSVCFGDSRESHSIMEEMGFMQYFKAKEKHHLEKVNELLDETLTEDNQLSPVTDEGSELSQYLCESVFAKPELACENEEMILKTCRRLHAAVERLLDLVTESTKQLEKMHENQAQFEEEFSRQSQETAQVVSQHKELLECLGEESKAKNQLALELHKAEGIIEGYVAEKAALEEALNLKDESERRLIVELENMRERFQELTQEQAILGLLKEVEFLAKEKLDLQCQAEKDHSNLRSQMKVLEVELEEQLHSNQDLATQLLEVAELKQQIQVLEKQLKNQRQFMDEQAIEREHERDDFQQEIQKLEERLKLSAKSQISGKPREYRVESLQAEIKEKMDDHNKLLLEKEQKHQEIAARDKEIEKLVAQIGELKHSGTEVSKTVHCLEQQLQKMKKVETELKQDKEALQQQQYNNLIQISALQSKLDEARHRVPADSSATPVLKEQLEAEQEALQSKERELASLLDQLEQCKENLISKNEEILQLNLQLEMQEKISTSSISQLQLENAHLKDLTKLHVKQNQDLGISDSSTLSFPQALLEEKNQEIDHLNEQMRRLQHELENTLEDKVVEDQKAEIEELRSLVEHLRSDQERLRKDKEEEVEQLHGVIEKLQKELAQLGPVCHEVSDNQDDLYQFALGKPVENLQNELKKGLLDWQGDMDPNRRNILLLSKVRELQEEAELISAAREALQHQLEEKESQFKLEVEILEKKCQKLQESSEQHVAELTSLRTQYNALQEEHSLFQTHFSQREAEARATSSRLQELEDIVREREANILEKNRQMKRMADQREADTTELQYLTKKAAELQTELEKRDANQAQDVCSLQLEVSRLDSQLQALNQKEIAYQREINELQGSTAKLKDQIKAHMKELEVLQLERGELISQLESYKPREQHDQEETRLPKTLCERERKGIPLKRGMEELEELEANVDQPLALLASPTDKQVFVFDSKTQNLNPKTPIKQSQENTVIRESDAINNSKEKQDLKKRCQQMLESHQTPDAPKHNLNIGKVNLTDFQDFSAGMASWGSPEIMRKQDISMEVQPVLTPFSEVESTDLEMMHTRSSIQEDNSGLVGYSNLYENSSDEAAVGVDRKSPAFSESTYSVDDDQDMEKKILMREADNLTLTPSDLQDDVRSRASAVDAMSDGYGSNTSSNFAAKLKQELQTSEHLDASFMAYLQYRGMFPDFMESVREKEILSPQLKVI</sequence>
<evidence type="ECO:0000256" key="1">
    <source>
        <dbReference type="ARBA" id="ARBA00004300"/>
    </source>
</evidence>
<feature type="non-terminal residue" evidence="6">
    <location>
        <position position="1"/>
    </location>
</feature>
<feature type="coiled-coil region" evidence="5">
    <location>
        <begin position="1048"/>
        <end position="1114"/>
    </location>
</feature>
<keyword evidence="3 5" id="KW-0175">Coiled coil</keyword>
<dbReference type="GO" id="GO:0007165">
    <property type="term" value="P:signal transduction"/>
    <property type="evidence" value="ECO:0007669"/>
    <property type="project" value="InterPro"/>
</dbReference>
<feature type="coiled-coil region" evidence="5">
    <location>
        <begin position="834"/>
        <end position="947"/>
    </location>
</feature>
<comment type="caution">
    <text evidence="6">The sequence shown here is derived from an EMBL/GenBank/DDBJ whole genome shotgun (WGS) entry which is preliminary data.</text>
</comment>
<dbReference type="PANTHER" id="PTHR44981:SF3">
    <property type="entry name" value="PERICENTRIN"/>
    <property type="match status" value="1"/>
</dbReference>
<comment type="subcellular location">
    <subcellularLocation>
        <location evidence="1">Cytoplasm</location>
        <location evidence="1">Cytoskeleton</location>
        <location evidence="1">Microtubule organizing center</location>
        <location evidence="1">Centrosome</location>
    </subcellularLocation>
</comment>
<evidence type="ECO:0000313" key="7">
    <source>
        <dbReference type="Proteomes" id="UP000637704"/>
    </source>
</evidence>
<feature type="coiled-coil region" evidence="5">
    <location>
        <begin position="1230"/>
        <end position="1264"/>
    </location>
</feature>
<keyword evidence="2" id="KW-0963">Cytoplasm</keyword>
<dbReference type="EMBL" id="WBNI01003439">
    <property type="protein sequence ID" value="NXD73822.1"/>
    <property type="molecule type" value="Genomic_DNA"/>
</dbReference>
<dbReference type="GO" id="GO:0005813">
    <property type="term" value="C:centrosome"/>
    <property type="evidence" value="ECO:0007669"/>
    <property type="project" value="UniProtKB-SubCell"/>
</dbReference>
<evidence type="ECO:0000313" key="6">
    <source>
        <dbReference type="EMBL" id="NXD73822.1"/>
    </source>
</evidence>
<feature type="coiled-coil region" evidence="5">
    <location>
        <begin position="347"/>
        <end position="381"/>
    </location>
</feature>
<feature type="non-terminal residue" evidence="6">
    <location>
        <position position="2335"/>
    </location>
</feature>
<feature type="coiled-coil region" evidence="5">
    <location>
        <begin position="1519"/>
        <end position="1549"/>
    </location>
</feature>
<evidence type="ECO:0000256" key="5">
    <source>
        <dbReference type="SAM" id="Coils"/>
    </source>
</evidence>
<protein>
    <submittedName>
        <fullName evidence="6">PCNT protein</fullName>
    </submittedName>
</protein>
<accession>A0A851YAY9</accession>
<name>A0A851YAY9_EOLRO</name>
<keyword evidence="4" id="KW-0206">Cytoskeleton</keyword>
<feature type="coiled-coil region" evidence="5">
    <location>
        <begin position="1807"/>
        <end position="2010"/>
    </location>
</feature>
<keyword evidence="7" id="KW-1185">Reference proteome</keyword>
<feature type="coiled-coil region" evidence="5">
    <location>
        <begin position="31"/>
        <end position="99"/>
    </location>
</feature>
<feature type="coiled-coil region" evidence="5">
    <location>
        <begin position="1303"/>
        <end position="1341"/>
    </location>
</feature>
<feature type="coiled-coil region" evidence="5">
    <location>
        <begin position="581"/>
        <end position="633"/>
    </location>
</feature>
<evidence type="ECO:0000256" key="2">
    <source>
        <dbReference type="ARBA" id="ARBA00022490"/>
    </source>
</evidence>
<dbReference type="GO" id="GO:0060090">
    <property type="term" value="F:molecular adaptor activity"/>
    <property type="evidence" value="ECO:0007669"/>
    <property type="project" value="InterPro"/>
</dbReference>
<feature type="coiled-coil region" evidence="5">
    <location>
        <begin position="1674"/>
        <end position="1749"/>
    </location>
</feature>
<feature type="coiled-coil region" evidence="5">
    <location>
        <begin position="139"/>
        <end position="320"/>
    </location>
</feature>
<organism evidence="6 7">
    <name type="scientific">Eolophus roseicapilla</name>
    <name type="common">Galah cockatoo</name>
    <name type="synonym">Cacatua roseicapilla</name>
    <dbReference type="NCBI Taxonomy" id="176039"/>
    <lineage>
        <taxon>Eukaryota</taxon>
        <taxon>Metazoa</taxon>
        <taxon>Chordata</taxon>
        <taxon>Craniata</taxon>
        <taxon>Vertebrata</taxon>
        <taxon>Euteleostomi</taxon>
        <taxon>Archelosauria</taxon>
        <taxon>Archosauria</taxon>
        <taxon>Dinosauria</taxon>
        <taxon>Saurischia</taxon>
        <taxon>Theropoda</taxon>
        <taxon>Coelurosauria</taxon>
        <taxon>Aves</taxon>
        <taxon>Neognathae</taxon>
        <taxon>Neoaves</taxon>
        <taxon>Telluraves</taxon>
        <taxon>Australaves</taxon>
        <taxon>Psittaciformes</taxon>
        <taxon>Cacatuidae</taxon>
        <taxon>Eolophus</taxon>
    </lineage>
</organism>
<proteinExistence type="predicted"/>
<evidence type="ECO:0000256" key="3">
    <source>
        <dbReference type="ARBA" id="ARBA00023054"/>
    </source>
</evidence>
<dbReference type="PANTHER" id="PTHR44981">
    <property type="entry name" value="PERICENTRIN-LIKE PROTEIN, ISOFORM F"/>
    <property type="match status" value="1"/>
</dbReference>
<dbReference type="InterPro" id="IPR028745">
    <property type="entry name" value="AKAP9/Pericentrin"/>
</dbReference>
<gene>
    <name evidence="6" type="primary">Pcnt_1</name>
    <name evidence="6" type="ORF">EOLROS_R12915</name>
</gene>
<evidence type="ECO:0000256" key="4">
    <source>
        <dbReference type="ARBA" id="ARBA00023212"/>
    </source>
</evidence>
<reference evidence="6" key="1">
    <citation type="submission" date="2019-09" db="EMBL/GenBank/DDBJ databases">
        <title>Bird 10,000 Genomes (B10K) Project - Family phase.</title>
        <authorList>
            <person name="Zhang G."/>
        </authorList>
    </citation>
    <scope>NUCLEOTIDE SEQUENCE</scope>
    <source>
        <strain evidence="6">B10K-DU-025-06</strain>
        <tissue evidence="6">Mixed tissue sample</tissue>
    </source>
</reference>
<feature type="coiled-coil region" evidence="5">
    <location>
        <begin position="1575"/>
        <end position="1623"/>
    </location>
</feature>
<feature type="coiled-coil region" evidence="5">
    <location>
        <begin position="1393"/>
        <end position="1487"/>
    </location>
</feature>
<dbReference type="Proteomes" id="UP000637704">
    <property type="component" value="Unassembled WGS sequence"/>
</dbReference>
<feature type="coiled-coil region" evidence="5">
    <location>
        <begin position="476"/>
        <end position="550"/>
    </location>
</feature>
<feature type="coiled-coil region" evidence="5">
    <location>
        <begin position="697"/>
        <end position="724"/>
    </location>
</feature>